<comment type="subcellular location">
    <subcellularLocation>
        <location evidence="3">Endoplasmic reticulum lumen</location>
    </subcellularLocation>
</comment>
<evidence type="ECO:0000256" key="11">
    <source>
        <dbReference type="ARBA" id="ARBA00023004"/>
    </source>
</evidence>
<evidence type="ECO:0000313" key="14">
    <source>
        <dbReference type="EMBL" id="KOF68031.1"/>
    </source>
</evidence>
<sequence length="544" mass="63104">MKMVNCYNSLWFQIFCVSKIVLFVCADVYTSVYKMNQLVKEERKLLISLHNFIESERAENTSVSKDLISFLNETQTQNTKLGNTTNYTANPLNAYCMLHRIHNRWSEMMVKLDCDNCEHNNNTKEFIKKYKMVQEQLWPTKKDVTEAALGLFRLQNIYSLNLTELLQGRIANTQTEPMTANDVLKLIEIANEHDMVYEEILWLLALDELYRKSKIEKGTVEQNQIYRTIASAYSMYGMPWVSLDYIEKCLKIKTNDKGCQREKTFLQKKLKSIPGSKRTKIFEKPINSTSSQYQALCRGEDLLSSSRRAQLKCIWRPTENHYSRVKEEIMSYKPKIVVFHDVITDEEIQYILEESQQKFNSSKVGDDDIIQGMKTDIISQRAWLWDSDPVLRRLSHRIGSITGLNTQLKVFVSNAEPLQVLNYGLGAMYEPRVDYFESKEQLEKSASQFLIGSGDRIATWMLYMSNVTLGGATIFPKINVQIPVIKGSAVFWYNLKRNQRRDPKTLHASCPVAVGSKWVANKWIHEVEQMFQRPCGLKINAEDI</sequence>
<evidence type="ECO:0000256" key="3">
    <source>
        <dbReference type="ARBA" id="ARBA00004319"/>
    </source>
</evidence>
<organism evidence="14">
    <name type="scientific">Octopus bimaculoides</name>
    <name type="common">California two-spotted octopus</name>
    <dbReference type="NCBI Taxonomy" id="37653"/>
    <lineage>
        <taxon>Eukaryota</taxon>
        <taxon>Metazoa</taxon>
        <taxon>Spiralia</taxon>
        <taxon>Lophotrochozoa</taxon>
        <taxon>Mollusca</taxon>
        <taxon>Cephalopoda</taxon>
        <taxon>Coleoidea</taxon>
        <taxon>Octopodiformes</taxon>
        <taxon>Octopoda</taxon>
        <taxon>Incirrata</taxon>
        <taxon>Octopodidae</taxon>
        <taxon>Octopus</taxon>
    </lineage>
</organism>
<dbReference type="InterPro" id="IPR005123">
    <property type="entry name" value="Oxoglu/Fe-dep_dioxygenase_dom"/>
</dbReference>
<protein>
    <recommendedName>
        <fullName evidence="5">procollagen-proline 4-dioxygenase</fullName>
        <ecNumber evidence="5">1.14.11.2</ecNumber>
    </recommendedName>
</protein>
<evidence type="ECO:0000256" key="5">
    <source>
        <dbReference type="ARBA" id="ARBA00012269"/>
    </source>
</evidence>
<dbReference type="STRING" id="37653.A0A0L8FTK8"/>
<dbReference type="GO" id="GO:0005788">
    <property type="term" value="C:endoplasmic reticulum lumen"/>
    <property type="evidence" value="ECO:0007669"/>
    <property type="project" value="UniProtKB-SubCell"/>
</dbReference>
<dbReference type="GO" id="GO:0005506">
    <property type="term" value="F:iron ion binding"/>
    <property type="evidence" value="ECO:0007669"/>
    <property type="project" value="InterPro"/>
</dbReference>
<evidence type="ECO:0000256" key="2">
    <source>
        <dbReference type="ARBA" id="ARBA00002035"/>
    </source>
</evidence>
<dbReference type="GO" id="GO:0004656">
    <property type="term" value="F:procollagen-proline 4-dioxygenase activity"/>
    <property type="evidence" value="ECO:0007669"/>
    <property type="project" value="UniProtKB-EC"/>
</dbReference>
<evidence type="ECO:0000256" key="4">
    <source>
        <dbReference type="ARBA" id="ARBA00006511"/>
    </source>
</evidence>
<dbReference type="Gene3D" id="1.25.40.10">
    <property type="entry name" value="Tetratricopeptide repeat domain"/>
    <property type="match status" value="1"/>
</dbReference>
<dbReference type="Gene3D" id="2.60.120.620">
    <property type="entry name" value="q2cbj1_9rhob like domain"/>
    <property type="match status" value="1"/>
</dbReference>
<dbReference type="SMART" id="SM00702">
    <property type="entry name" value="P4Hc"/>
    <property type="match status" value="1"/>
</dbReference>
<dbReference type="InterPro" id="IPR011990">
    <property type="entry name" value="TPR-like_helical_dom_sf"/>
</dbReference>
<dbReference type="Gene3D" id="6.10.140.1460">
    <property type="match status" value="1"/>
</dbReference>
<dbReference type="GO" id="GO:0031418">
    <property type="term" value="F:L-ascorbic acid binding"/>
    <property type="evidence" value="ECO:0007669"/>
    <property type="project" value="UniProtKB-KW"/>
</dbReference>
<evidence type="ECO:0000259" key="13">
    <source>
        <dbReference type="PROSITE" id="PS51471"/>
    </source>
</evidence>
<keyword evidence="9" id="KW-0223">Dioxygenase</keyword>
<feature type="domain" description="Fe2OG dioxygenase" evidence="13">
    <location>
        <begin position="414"/>
        <end position="526"/>
    </location>
</feature>
<name>A0A0L8FTK8_OCTBM</name>
<dbReference type="EMBL" id="KQ426610">
    <property type="protein sequence ID" value="KOF68031.1"/>
    <property type="molecule type" value="Genomic_DNA"/>
</dbReference>
<keyword evidence="11" id="KW-0408">Iron</keyword>
<evidence type="ECO:0000256" key="9">
    <source>
        <dbReference type="ARBA" id="ARBA00022964"/>
    </source>
</evidence>
<reference evidence="14" key="1">
    <citation type="submission" date="2015-07" db="EMBL/GenBank/DDBJ databases">
        <title>MeaNS - Measles Nucleotide Surveillance Program.</title>
        <authorList>
            <person name="Tran T."/>
            <person name="Druce J."/>
        </authorList>
    </citation>
    <scope>NUCLEOTIDE SEQUENCE</scope>
    <source>
        <strain evidence="14">UCB-OBI-ISO-001</strain>
        <tissue evidence="14">Gonad</tissue>
    </source>
</reference>
<dbReference type="OMA" id="WIHEVEQ"/>
<proteinExistence type="inferred from homology"/>
<dbReference type="KEGG" id="obi:106881238"/>
<accession>A0A0L8FTK8</accession>
<keyword evidence="10" id="KW-0560">Oxidoreductase</keyword>
<gene>
    <name evidence="14" type="ORF">OCBIM_22008289mg</name>
</gene>
<dbReference type="PROSITE" id="PS51471">
    <property type="entry name" value="FE2OG_OXY"/>
    <property type="match status" value="1"/>
</dbReference>
<evidence type="ECO:0000256" key="12">
    <source>
        <dbReference type="ARBA" id="ARBA00023180"/>
    </source>
</evidence>
<dbReference type="InterPro" id="IPR044862">
    <property type="entry name" value="Pro_4_hyd_alph_FE2OG_OXY"/>
</dbReference>
<dbReference type="Pfam" id="PF13640">
    <property type="entry name" value="2OG-FeII_Oxy_3"/>
    <property type="match status" value="1"/>
</dbReference>
<evidence type="ECO:0000256" key="7">
    <source>
        <dbReference type="ARBA" id="ARBA00022824"/>
    </source>
</evidence>
<evidence type="ECO:0000256" key="1">
    <source>
        <dbReference type="ARBA" id="ARBA00001961"/>
    </source>
</evidence>
<dbReference type="AlphaFoldDB" id="A0A0L8FTK8"/>
<comment type="function">
    <text evidence="2">Catalyzes the post-translational formation of 4-hydroxyproline in -Xaa-Pro-Gly- sequences in collagens and other proteins.</text>
</comment>
<dbReference type="OrthoDB" id="420380at2759"/>
<dbReference type="PANTHER" id="PTHR10869:SF244">
    <property type="entry name" value="PROLYL 4-HYDROXYLASE SUBUNIT ALPHA-2"/>
    <property type="match status" value="1"/>
</dbReference>
<comment type="similarity">
    <text evidence="4">Belongs to the P4HA family.</text>
</comment>
<dbReference type="PANTHER" id="PTHR10869">
    <property type="entry name" value="PROLYL 4-HYDROXYLASE ALPHA SUBUNIT"/>
    <property type="match status" value="1"/>
</dbReference>
<evidence type="ECO:0000256" key="6">
    <source>
        <dbReference type="ARBA" id="ARBA00022723"/>
    </source>
</evidence>
<dbReference type="InterPro" id="IPR013547">
    <property type="entry name" value="P4H_N"/>
</dbReference>
<keyword evidence="12" id="KW-0325">Glycoprotein</keyword>
<keyword evidence="6" id="KW-0479">Metal-binding</keyword>
<comment type="cofactor">
    <cofactor evidence="1">
        <name>L-ascorbate</name>
        <dbReference type="ChEBI" id="CHEBI:38290"/>
    </cofactor>
</comment>
<dbReference type="InterPro" id="IPR006620">
    <property type="entry name" value="Pro_4_hyd_alph"/>
</dbReference>
<dbReference type="InterPro" id="IPR045054">
    <property type="entry name" value="P4HA-like"/>
</dbReference>
<dbReference type="EC" id="1.14.11.2" evidence="5"/>
<keyword evidence="7" id="KW-0256">Endoplasmic reticulum</keyword>
<evidence type="ECO:0000256" key="10">
    <source>
        <dbReference type="ARBA" id="ARBA00023002"/>
    </source>
</evidence>
<dbReference type="Pfam" id="PF08336">
    <property type="entry name" value="P4Ha_N"/>
    <property type="match status" value="1"/>
</dbReference>
<keyword evidence="8" id="KW-0847">Vitamin C</keyword>
<evidence type="ECO:0000256" key="8">
    <source>
        <dbReference type="ARBA" id="ARBA00022896"/>
    </source>
</evidence>